<feature type="compositionally biased region" description="Polar residues" evidence="1">
    <location>
        <begin position="154"/>
        <end position="192"/>
    </location>
</feature>
<feature type="region of interest" description="Disordered" evidence="1">
    <location>
        <begin position="151"/>
        <end position="232"/>
    </location>
</feature>
<dbReference type="OrthoDB" id="5406098at2"/>
<comment type="caution">
    <text evidence="3">The sequence shown here is derived from an EMBL/GenBank/DDBJ whole genome shotgun (WGS) entry which is preliminary data.</text>
</comment>
<accession>A0A4U0ZIS1</accession>
<organism evidence="3 4">
    <name type="scientific">Alteromonas portus</name>
    <dbReference type="NCBI Taxonomy" id="2565549"/>
    <lineage>
        <taxon>Bacteria</taxon>
        <taxon>Pseudomonadati</taxon>
        <taxon>Pseudomonadota</taxon>
        <taxon>Gammaproteobacteria</taxon>
        <taxon>Alteromonadales</taxon>
        <taxon>Alteromonadaceae</taxon>
        <taxon>Alteromonas/Salinimonas group</taxon>
        <taxon>Alteromonas</taxon>
    </lineage>
</organism>
<dbReference type="AlphaFoldDB" id="A0A4U0ZIS1"/>
<dbReference type="Pfam" id="PF14559">
    <property type="entry name" value="TPR_19"/>
    <property type="match status" value="1"/>
</dbReference>
<dbReference type="EMBL" id="SWCO01000009">
    <property type="protein sequence ID" value="TKB01972.1"/>
    <property type="molecule type" value="Genomic_DNA"/>
</dbReference>
<keyword evidence="2" id="KW-1133">Transmembrane helix</keyword>
<dbReference type="InterPro" id="IPR011990">
    <property type="entry name" value="TPR-like_helical_dom_sf"/>
</dbReference>
<feature type="compositionally biased region" description="Polar residues" evidence="1">
    <location>
        <begin position="72"/>
        <end position="110"/>
    </location>
</feature>
<evidence type="ECO:0000256" key="1">
    <source>
        <dbReference type="SAM" id="MobiDB-lite"/>
    </source>
</evidence>
<dbReference type="Pfam" id="PF13432">
    <property type="entry name" value="TPR_16"/>
    <property type="match status" value="1"/>
</dbReference>
<reference evidence="3 4" key="1">
    <citation type="submission" date="2019-04" db="EMBL/GenBank/DDBJ databases">
        <title>Alteromonas portus sp. nov., an alginate lyase-excreting marine bacterium.</title>
        <authorList>
            <person name="Huang H."/>
            <person name="Mo K."/>
            <person name="Bao S."/>
        </authorList>
    </citation>
    <scope>NUCLEOTIDE SEQUENCE [LARGE SCALE GENOMIC DNA]</scope>
    <source>
        <strain evidence="3 4">HB161718</strain>
    </source>
</reference>
<proteinExistence type="predicted"/>
<dbReference type="SUPFAM" id="SSF48452">
    <property type="entry name" value="TPR-like"/>
    <property type="match status" value="1"/>
</dbReference>
<dbReference type="Gene3D" id="1.25.40.10">
    <property type="entry name" value="Tetratricopeptide repeat domain"/>
    <property type="match status" value="1"/>
</dbReference>
<dbReference type="InterPro" id="IPR019734">
    <property type="entry name" value="TPR_rpt"/>
</dbReference>
<keyword evidence="2" id="KW-0812">Transmembrane</keyword>
<keyword evidence="2" id="KW-0472">Membrane</keyword>
<keyword evidence="4" id="KW-1185">Reference proteome</keyword>
<name>A0A4U0ZIS1_9ALTE</name>
<evidence type="ECO:0000313" key="3">
    <source>
        <dbReference type="EMBL" id="TKB01972.1"/>
    </source>
</evidence>
<sequence>MSILNDALKSLDERNQSEDFGLPPTVQVASRPLWPKMLIGLIALGLIGWFLFSALVDSYDSSELVVADSAKGTVQNDTPSTKTNLSKEPTSLTQSANESAEVQSENSDSVLLEGMQSTPLSEQDMANQEVPSDVAELVFNSVDETVADDEAEYRQQTQEKNTLNSRQNTESQVVESAVSNSASKVTTLQAQTIESERARSIEEASPVSMPSKKQQQTTSKTSDGIKEASSGSIISRKPAVEVAAKSPQQQSNAHLEAGLKAYNFGMFEDAQKNFTLALSTYPQNIEARKQLAGLYFGQNNNLQALQVLSEGVVLSPESLVWRELMAKILVQENRFEEALNLMPESLDAKALAEKRIDYLILKGTSAQTINKPAQAISAFSAMTSLQPNNAKWWLALGVNYDALEDKRLAISSYSRALAIGGLSSTSSQYASSRLNDLQEQP</sequence>
<feature type="region of interest" description="Disordered" evidence="1">
    <location>
        <begin position="69"/>
        <end position="110"/>
    </location>
</feature>
<evidence type="ECO:0000313" key="4">
    <source>
        <dbReference type="Proteomes" id="UP000305471"/>
    </source>
</evidence>
<dbReference type="RefSeq" id="WP_136783095.1">
    <property type="nucleotide sequence ID" value="NZ_SWCO01000009.1"/>
</dbReference>
<evidence type="ECO:0000256" key="2">
    <source>
        <dbReference type="SAM" id="Phobius"/>
    </source>
</evidence>
<dbReference type="SMART" id="SM00028">
    <property type="entry name" value="TPR"/>
    <property type="match status" value="4"/>
</dbReference>
<dbReference type="Proteomes" id="UP000305471">
    <property type="component" value="Unassembled WGS sequence"/>
</dbReference>
<feature type="compositionally biased region" description="Low complexity" evidence="1">
    <location>
        <begin position="211"/>
        <end position="222"/>
    </location>
</feature>
<gene>
    <name evidence="3" type="ORF">E5672_15855</name>
</gene>
<protein>
    <submittedName>
        <fullName evidence="3">Tetratricopeptide repeat protein</fullName>
    </submittedName>
</protein>
<feature type="transmembrane region" description="Helical" evidence="2">
    <location>
        <begin position="37"/>
        <end position="56"/>
    </location>
</feature>